<evidence type="ECO:0000256" key="3">
    <source>
        <dbReference type="ARBA" id="ARBA00022576"/>
    </source>
</evidence>
<dbReference type="PANTHER" id="PTHR43094">
    <property type="entry name" value="AMINOTRANSFERASE"/>
    <property type="match status" value="1"/>
</dbReference>
<dbReference type="Gene3D" id="3.90.1150.10">
    <property type="entry name" value="Aspartate Aminotransferase, domain 1"/>
    <property type="match status" value="1"/>
</dbReference>
<dbReference type="PANTHER" id="PTHR43094:SF1">
    <property type="entry name" value="AMINOTRANSFERASE CLASS-III"/>
    <property type="match status" value="1"/>
</dbReference>
<keyword evidence="7" id="KW-1185">Reference proteome</keyword>
<evidence type="ECO:0000256" key="5">
    <source>
        <dbReference type="RuleBase" id="RU003560"/>
    </source>
</evidence>
<dbReference type="Pfam" id="PF00202">
    <property type="entry name" value="Aminotran_3"/>
    <property type="match status" value="1"/>
</dbReference>
<dbReference type="SUPFAM" id="SSF53383">
    <property type="entry name" value="PLP-dependent transferases"/>
    <property type="match status" value="1"/>
</dbReference>
<dbReference type="Proteomes" id="UP000606730">
    <property type="component" value="Unassembled WGS sequence"/>
</dbReference>
<reference evidence="6" key="1">
    <citation type="journal article" date="2014" name="Int. J. Syst. Evol. Microbiol.">
        <title>Complete genome sequence of Corynebacterium casei LMG S-19264T (=DSM 44701T), isolated from a smear-ripened cheese.</title>
        <authorList>
            <consortium name="US DOE Joint Genome Institute (JGI-PGF)"/>
            <person name="Walter F."/>
            <person name="Albersmeier A."/>
            <person name="Kalinowski J."/>
            <person name="Ruckert C."/>
        </authorList>
    </citation>
    <scope>NUCLEOTIDE SEQUENCE</scope>
    <source>
        <strain evidence="6">CGMCC 1.16012</strain>
    </source>
</reference>
<reference evidence="6" key="2">
    <citation type="submission" date="2020-09" db="EMBL/GenBank/DDBJ databases">
        <authorList>
            <person name="Sun Q."/>
            <person name="Zhou Y."/>
        </authorList>
    </citation>
    <scope>NUCLEOTIDE SEQUENCE</scope>
    <source>
        <strain evidence="6">CGMCC 1.16012</strain>
    </source>
</reference>
<dbReference type="GO" id="GO:0008483">
    <property type="term" value="F:transaminase activity"/>
    <property type="evidence" value="ECO:0007669"/>
    <property type="project" value="UniProtKB-KW"/>
</dbReference>
<keyword evidence="4 5" id="KW-0663">Pyridoxal phosphate</keyword>
<gene>
    <name evidence="6" type="ORF">GCM10011517_13970</name>
</gene>
<dbReference type="PROSITE" id="PS00600">
    <property type="entry name" value="AA_TRANSFER_CLASS_3"/>
    <property type="match status" value="1"/>
</dbReference>
<evidence type="ECO:0000256" key="4">
    <source>
        <dbReference type="ARBA" id="ARBA00022898"/>
    </source>
</evidence>
<dbReference type="InterPro" id="IPR005814">
    <property type="entry name" value="Aminotrans_3"/>
</dbReference>
<keyword evidence="3 6" id="KW-0032">Aminotransferase</keyword>
<accession>A0A917EK58</accession>
<comment type="caution">
    <text evidence="6">The sequence shown here is derived from an EMBL/GenBank/DDBJ whole genome shotgun (WGS) entry which is preliminary data.</text>
</comment>
<comment type="cofactor">
    <cofactor evidence="1">
        <name>pyridoxal 5'-phosphate</name>
        <dbReference type="ChEBI" id="CHEBI:597326"/>
    </cofactor>
</comment>
<evidence type="ECO:0000313" key="6">
    <source>
        <dbReference type="EMBL" id="GGE47372.1"/>
    </source>
</evidence>
<name>A0A917EK58_9RHOB</name>
<dbReference type="GO" id="GO:0030170">
    <property type="term" value="F:pyridoxal phosphate binding"/>
    <property type="evidence" value="ECO:0007669"/>
    <property type="project" value="InterPro"/>
</dbReference>
<keyword evidence="3 6" id="KW-0808">Transferase</keyword>
<evidence type="ECO:0000256" key="2">
    <source>
        <dbReference type="ARBA" id="ARBA00008954"/>
    </source>
</evidence>
<dbReference type="OrthoDB" id="9801834at2"/>
<evidence type="ECO:0000313" key="7">
    <source>
        <dbReference type="Proteomes" id="UP000606730"/>
    </source>
</evidence>
<proteinExistence type="inferred from homology"/>
<sequence length="440" mass="47578">MSHVFPRSMKSSPPRAVRGEGCYLYDDTGKAYFDGSGGAAVSCLGHGDPDVIAAVQKQVQSLAFAHTGFFTSEPAEELADLLISKAPGDLDRVYLVSGGSEATEAAIKLARQYYIEIGQPQRRHVIARRQSYHGNTLGALAAGGNAWRRAQFAPLLIDVSHIAPCYEYVDRHDGESAYDYGQRAAQELEDEILRLGPDTVMAFMAEPVVGATMGAVPAVEGYYRRIREICDTYGVLLILDEVMCGMGRTGHLFACEADEIAPDILCIAKGLGAGYQPIGAMLCTRQIYEALENGSGFFQHGHTYLGHPVAAAAAAAVFKKLDSQNLVSRAAMMGEKLHTALVERFGQHPFIGDIRGRGMFQGLEIVADRETKTPFDPDRKVSARFKTAAFEAGLVCYPMAGTRDGKYGDHVLLAPPFIMEDEQVTEITDKLAQALATATG</sequence>
<dbReference type="InterPro" id="IPR015421">
    <property type="entry name" value="PyrdxlP-dep_Trfase_major"/>
</dbReference>
<dbReference type="NCBIfam" id="NF005685">
    <property type="entry name" value="PRK07483.1"/>
    <property type="match status" value="1"/>
</dbReference>
<dbReference type="CDD" id="cd00610">
    <property type="entry name" value="OAT_like"/>
    <property type="match status" value="1"/>
</dbReference>
<dbReference type="AlphaFoldDB" id="A0A917EK58"/>
<dbReference type="InterPro" id="IPR049704">
    <property type="entry name" value="Aminotrans_3_PPA_site"/>
</dbReference>
<comment type="similarity">
    <text evidence="2 5">Belongs to the class-III pyridoxal-phosphate-dependent aminotransferase family.</text>
</comment>
<dbReference type="EMBL" id="BMKN01000001">
    <property type="protein sequence ID" value="GGE47372.1"/>
    <property type="molecule type" value="Genomic_DNA"/>
</dbReference>
<evidence type="ECO:0000256" key="1">
    <source>
        <dbReference type="ARBA" id="ARBA00001933"/>
    </source>
</evidence>
<dbReference type="GO" id="GO:0005829">
    <property type="term" value="C:cytosol"/>
    <property type="evidence" value="ECO:0007669"/>
    <property type="project" value="TreeGrafter"/>
</dbReference>
<dbReference type="Gene3D" id="3.40.640.10">
    <property type="entry name" value="Type I PLP-dependent aspartate aminotransferase-like (Major domain)"/>
    <property type="match status" value="1"/>
</dbReference>
<dbReference type="InterPro" id="IPR015422">
    <property type="entry name" value="PyrdxlP-dep_Trfase_small"/>
</dbReference>
<dbReference type="RefSeq" id="WP_095595794.1">
    <property type="nucleotide sequence ID" value="NZ_BMKN01000001.1"/>
</dbReference>
<protein>
    <submittedName>
        <fullName evidence="6">Adenosylmethionine-8-amino-7-oxononanoate aminotransferase</fullName>
    </submittedName>
</protein>
<dbReference type="InterPro" id="IPR015424">
    <property type="entry name" value="PyrdxlP-dep_Trfase"/>
</dbReference>
<dbReference type="FunFam" id="3.40.640.10:FF:000004">
    <property type="entry name" value="Acetylornithine aminotransferase"/>
    <property type="match status" value="1"/>
</dbReference>
<organism evidence="6 7">
    <name type="scientific">Actibacterium pelagium</name>
    <dbReference type="NCBI Taxonomy" id="2029103"/>
    <lineage>
        <taxon>Bacteria</taxon>
        <taxon>Pseudomonadati</taxon>
        <taxon>Pseudomonadota</taxon>
        <taxon>Alphaproteobacteria</taxon>
        <taxon>Rhodobacterales</taxon>
        <taxon>Roseobacteraceae</taxon>
        <taxon>Actibacterium</taxon>
    </lineage>
</organism>